<feature type="region of interest" description="Disordered" evidence="1">
    <location>
        <begin position="1"/>
        <end position="37"/>
    </location>
</feature>
<accession>A0A1V2R554</accession>
<name>A0A1V2R554_9GAMM</name>
<reference evidence="3" key="1">
    <citation type="submission" date="2016-11" db="EMBL/GenBank/DDBJ databases">
        <authorList>
            <person name="Panda P."/>
            <person name="Visnovsky S."/>
            <person name="Pitman A."/>
        </authorList>
    </citation>
    <scope>NUCLEOTIDE SEQUENCE [LARGE SCALE GENOMIC DNA]</scope>
    <source>
        <strain evidence="3">ICMP 9972</strain>
    </source>
</reference>
<protein>
    <submittedName>
        <fullName evidence="2">Uncharacterized protein</fullName>
    </submittedName>
</protein>
<dbReference type="AlphaFoldDB" id="A0A1V2R554"/>
<feature type="compositionally biased region" description="Polar residues" evidence="1">
    <location>
        <begin position="21"/>
        <end position="31"/>
    </location>
</feature>
<evidence type="ECO:0000313" key="2">
    <source>
        <dbReference type="EMBL" id="ONK07580.1"/>
    </source>
</evidence>
<evidence type="ECO:0000313" key="3">
    <source>
        <dbReference type="Proteomes" id="UP000189286"/>
    </source>
</evidence>
<organism evidence="2 3">
    <name type="scientific">Pectobacterium actinidiae</name>
    <dbReference type="NCBI Taxonomy" id="1507808"/>
    <lineage>
        <taxon>Bacteria</taxon>
        <taxon>Pseudomonadati</taxon>
        <taxon>Pseudomonadota</taxon>
        <taxon>Gammaproteobacteria</taxon>
        <taxon>Enterobacterales</taxon>
        <taxon>Pectobacteriaceae</taxon>
        <taxon>Pectobacterium</taxon>
    </lineage>
</organism>
<dbReference type="RefSeq" id="WP_039357617.1">
    <property type="nucleotide sequence ID" value="NZ_JRMH01000001.1"/>
</dbReference>
<dbReference type="EMBL" id="MPUJ01000004">
    <property type="protein sequence ID" value="ONK07580.1"/>
    <property type="molecule type" value="Genomic_DNA"/>
</dbReference>
<dbReference type="OrthoDB" id="6454857at2"/>
<gene>
    <name evidence="2" type="ORF">BSK71_07830</name>
</gene>
<comment type="caution">
    <text evidence="2">The sequence shown here is derived from an EMBL/GenBank/DDBJ whole genome shotgun (WGS) entry which is preliminary data.</text>
</comment>
<evidence type="ECO:0000256" key="1">
    <source>
        <dbReference type="SAM" id="MobiDB-lite"/>
    </source>
</evidence>
<dbReference type="Proteomes" id="UP000189286">
    <property type="component" value="Unassembled WGS sequence"/>
</dbReference>
<proteinExistence type="predicted"/>
<sequence length="148" mass="16931">MSQMKNARATERQLEQIKPAAQTNIAGGHNSQPERIRPVPKKHRARVFMLRSGTGGFTENDILRHCRLSSGRNYATELERLLDIQLERIDEPNADGIGSHYRYRFAKRDDISRVIRLVNNNADINGHQPITQQEINHILSLYPDYAAS</sequence>